<keyword evidence="3" id="KW-1185">Reference proteome</keyword>
<evidence type="ECO:0000256" key="1">
    <source>
        <dbReference type="SAM" id="Phobius"/>
    </source>
</evidence>
<name>A0AAV4WPL4_CAEEX</name>
<protein>
    <submittedName>
        <fullName evidence="2">Uncharacterized protein</fullName>
    </submittedName>
</protein>
<reference evidence="2 3" key="1">
    <citation type="submission" date="2021-06" db="EMBL/GenBank/DDBJ databases">
        <title>Caerostris extrusa draft genome.</title>
        <authorList>
            <person name="Kono N."/>
            <person name="Arakawa K."/>
        </authorList>
    </citation>
    <scope>NUCLEOTIDE SEQUENCE [LARGE SCALE GENOMIC DNA]</scope>
</reference>
<accession>A0AAV4WPL4</accession>
<dbReference type="EMBL" id="BPLR01016415">
    <property type="protein sequence ID" value="GIY83674.1"/>
    <property type="molecule type" value="Genomic_DNA"/>
</dbReference>
<sequence>MAHWITQHFNRIQQWLKTSEDDRRHFTQKKNRCLEARAGAVGKISINRENRGWGRLRHLWASMTGHLAAVVLLGAPLKVAPKWQKRFCRQTTMTY</sequence>
<comment type="caution">
    <text evidence="2">The sequence shown here is derived from an EMBL/GenBank/DDBJ whole genome shotgun (WGS) entry which is preliminary data.</text>
</comment>
<evidence type="ECO:0000313" key="2">
    <source>
        <dbReference type="EMBL" id="GIY83674.1"/>
    </source>
</evidence>
<feature type="transmembrane region" description="Helical" evidence="1">
    <location>
        <begin position="59"/>
        <end position="80"/>
    </location>
</feature>
<proteinExistence type="predicted"/>
<dbReference type="Proteomes" id="UP001054945">
    <property type="component" value="Unassembled WGS sequence"/>
</dbReference>
<dbReference type="AlphaFoldDB" id="A0AAV4WPL4"/>
<evidence type="ECO:0000313" key="3">
    <source>
        <dbReference type="Proteomes" id="UP001054945"/>
    </source>
</evidence>
<keyword evidence="1" id="KW-0472">Membrane</keyword>
<keyword evidence="1" id="KW-0812">Transmembrane</keyword>
<organism evidence="2 3">
    <name type="scientific">Caerostris extrusa</name>
    <name type="common">Bark spider</name>
    <name type="synonym">Caerostris bankana</name>
    <dbReference type="NCBI Taxonomy" id="172846"/>
    <lineage>
        <taxon>Eukaryota</taxon>
        <taxon>Metazoa</taxon>
        <taxon>Ecdysozoa</taxon>
        <taxon>Arthropoda</taxon>
        <taxon>Chelicerata</taxon>
        <taxon>Arachnida</taxon>
        <taxon>Araneae</taxon>
        <taxon>Araneomorphae</taxon>
        <taxon>Entelegynae</taxon>
        <taxon>Araneoidea</taxon>
        <taxon>Araneidae</taxon>
        <taxon>Caerostris</taxon>
    </lineage>
</organism>
<keyword evidence="1" id="KW-1133">Transmembrane helix</keyword>
<gene>
    <name evidence="2" type="ORF">CEXT_30981</name>
</gene>